<keyword evidence="4" id="KW-1185">Reference proteome</keyword>
<proteinExistence type="predicted"/>
<evidence type="ECO:0000256" key="1">
    <source>
        <dbReference type="SAM" id="MobiDB-lite"/>
    </source>
</evidence>
<dbReference type="EMBL" id="SRLO01000080">
    <property type="protein sequence ID" value="TNN77680.1"/>
    <property type="molecule type" value="Genomic_DNA"/>
</dbReference>
<feature type="region of interest" description="Disordered" evidence="1">
    <location>
        <begin position="300"/>
        <end position="355"/>
    </location>
</feature>
<evidence type="ECO:0000313" key="3">
    <source>
        <dbReference type="EMBL" id="TNN77680.1"/>
    </source>
</evidence>
<dbReference type="InterPro" id="IPR042915">
    <property type="entry name" value="BTBD18"/>
</dbReference>
<feature type="domain" description="BTB" evidence="2">
    <location>
        <begin position="27"/>
        <end position="92"/>
    </location>
</feature>
<feature type="compositionally biased region" description="Polar residues" evidence="1">
    <location>
        <begin position="346"/>
        <end position="355"/>
    </location>
</feature>
<dbReference type="AlphaFoldDB" id="A0A4Z2II72"/>
<dbReference type="Pfam" id="PF00651">
    <property type="entry name" value="BTB"/>
    <property type="match status" value="1"/>
</dbReference>
<dbReference type="InterPro" id="IPR000210">
    <property type="entry name" value="BTB/POZ_dom"/>
</dbReference>
<dbReference type="PANTHER" id="PTHR47639:SF1">
    <property type="entry name" value="BTB_POZ DOMAIN-CONTAINING PROTEIN 18"/>
    <property type="match status" value="1"/>
</dbReference>
<evidence type="ECO:0000259" key="2">
    <source>
        <dbReference type="PROSITE" id="PS50097"/>
    </source>
</evidence>
<dbReference type="SUPFAM" id="SSF54695">
    <property type="entry name" value="POZ domain"/>
    <property type="match status" value="1"/>
</dbReference>
<feature type="compositionally biased region" description="Gly residues" evidence="1">
    <location>
        <begin position="326"/>
        <end position="337"/>
    </location>
</feature>
<dbReference type="SMART" id="SM00225">
    <property type="entry name" value="BTB"/>
    <property type="match status" value="1"/>
</dbReference>
<gene>
    <name evidence="3" type="primary">BTBD18_1</name>
    <name evidence="3" type="ORF">EYF80_011978</name>
</gene>
<feature type="compositionally biased region" description="Basic and acidic residues" evidence="1">
    <location>
        <begin position="230"/>
        <end position="244"/>
    </location>
</feature>
<protein>
    <submittedName>
        <fullName evidence="3">BTB/POZ domain-containing protein 18</fullName>
    </submittedName>
</protein>
<dbReference type="InterPro" id="IPR011333">
    <property type="entry name" value="SKP1/BTB/POZ_sf"/>
</dbReference>
<dbReference type="PANTHER" id="PTHR47639">
    <property type="entry name" value="BTB/POZ DOMAIN-CONTAINING PROTEIN 18"/>
    <property type="match status" value="1"/>
</dbReference>
<dbReference type="GO" id="GO:0032968">
    <property type="term" value="P:positive regulation of transcription elongation by RNA polymerase II"/>
    <property type="evidence" value="ECO:0007669"/>
    <property type="project" value="InterPro"/>
</dbReference>
<dbReference type="OrthoDB" id="8963596at2759"/>
<evidence type="ECO:0000313" key="4">
    <source>
        <dbReference type="Proteomes" id="UP000314294"/>
    </source>
</evidence>
<dbReference type="Proteomes" id="UP000314294">
    <property type="component" value="Unassembled WGS sequence"/>
</dbReference>
<dbReference type="Gene3D" id="3.30.710.10">
    <property type="entry name" value="Potassium Channel Kv1.1, Chain A"/>
    <property type="match status" value="1"/>
</dbReference>
<dbReference type="PROSITE" id="PS50097">
    <property type="entry name" value="BTB"/>
    <property type="match status" value="1"/>
</dbReference>
<sequence>MWSYQKPGFEALLLAGLQRQQQCSQFCDTLLKTEGVSVPAHSCVLSAISPQMSSALSSTPPPPAGQSRLLEFRALGACSLLHMVRLLYCGEMVGEGEKEKQDAISAAAKLGIHGLVEVTKRECKCRNKEEWRTEVGVQTEPLRPQEMEERLGSHVTPGPADLENWCDDPEGATRDVTAVEEWGDEQLEQFQGNIPEYISYFLNSDKEEGVGRGRARRRQGAGVGGARRGGTAERRAKTPQEKRGGRGRRGLTQTVDLQDVGVSKLQKFFLQRWGPSRTGQGGGAVGRKLYLKTRELLKSTKSGQRTRRRGKVWEFSQSGDALPDCKGGGGGGGGGRGNAQPKRNAEQQLNLVRVH</sequence>
<reference evidence="3 4" key="1">
    <citation type="submission" date="2019-03" db="EMBL/GenBank/DDBJ databases">
        <title>First draft genome of Liparis tanakae, snailfish: a comprehensive survey of snailfish specific genes.</title>
        <authorList>
            <person name="Kim W."/>
            <person name="Song I."/>
            <person name="Jeong J.-H."/>
            <person name="Kim D."/>
            <person name="Kim S."/>
            <person name="Ryu S."/>
            <person name="Song J.Y."/>
            <person name="Lee S.K."/>
        </authorList>
    </citation>
    <scope>NUCLEOTIDE SEQUENCE [LARGE SCALE GENOMIC DNA]</scope>
    <source>
        <tissue evidence="3">Muscle</tissue>
    </source>
</reference>
<comment type="caution">
    <text evidence="3">The sequence shown here is derived from an EMBL/GenBank/DDBJ whole genome shotgun (WGS) entry which is preliminary data.</text>
</comment>
<organism evidence="3 4">
    <name type="scientific">Liparis tanakae</name>
    <name type="common">Tanaka's snailfish</name>
    <dbReference type="NCBI Taxonomy" id="230148"/>
    <lineage>
        <taxon>Eukaryota</taxon>
        <taxon>Metazoa</taxon>
        <taxon>Chordata</taxon>
        <taxon>Craniata</taxon>
        <taxon>Vertebrata</taxon>
        <taxon>Euteleostomi</taxon>
        <taxon>Actinopterygii</taxon>
        <taxon>Neopterygii</taxon>
        <taxon>Teleostei</taxon>
        <taxon>Neoteleostei</taxon>
        <taxon>Acanthomorphata</taxon>
        <taxon>Eupercaria</taxon>
        <taxon>Perciformes</taxon>
        <taxon>Cottioidei</taxon>
        <taxon>Cottales</taxon>
        <taxon>Liparidae</taxon>
        <taxon>Liparis</taxon>
    </lineage>
</organism>
<accession>A0A4Z2II72</accession>
<name>A0A4Z2II72_9TELE</name>
<feature type="region of interest" description="Disordered" evidence="1">
    <location>
        <begin position="209"/>
        <end position="252"/>
    </location>
</feature>